<feature type="transmembrane region" description="Helical" evidence="2">
    <location>
        <begin position="48"/>
        <end position="68"/>
    </location>
</feature>
<evidence type="ECO:0000256" key="2">
    <source>
        <dbReference type="SAM" id="Phobius"/>
    </source>
</evidence>
<dbReference type="EMBL" id="ASHX02000001">
    <property type="protein sequence ID" value="OEJ95174.1"/>
    <property type="molecule type" value="Genomic_DNA"/>
</dbReference>
<dbReference type="Proteomes" id="UP000095329">
    <property type="component" value="Unassembled WGS sequence"/>
</dbReference>
<dbReference type="OrthoDB" id="3267731at2"/>
<protein>
    <submittedName>
        <fullName evidence="3">Uncharacterized protein</fullName>
    </submittedName>
</protein>
<accession>A0A1D3DS77</accession>
<evidence type="ECO:0000313" key="4">
    <source>
        <dbReference type="Proteomes" id="UP000095329"/>
    </source>
</evidence>
<keyword evidence="2" id="KW-1133">Transmembrane helix</keyword>
<feature type="transmembrane region" description="Helical" evidence="2">
    <location>
        <begin position="129"/>
        <end position="153"/>
    </location>
</feature>
<evidence type="ECO:0000256" key="1">
    <source>
        <dbReference type="SAM" id="MobiDB-lite"/>
    </source>
</evidence>
<feature type="transmembrane region" description="Helical" evidence="2">
    <location>
        <begin position="165"/>
        <end position="184"/>
    </location>
</feature>
<sequence length="452" mass="47722">MTRVLLHEMRRGEAGKVALLSAVAGAWYLASADPASSDWIGWWNQASIKVQVFGVIVMGSLMSAAAAWSASRSRRTRTALWADTTPRGGWPQALLLWAAAWLWSLVAYAVMTAIAFQRTAAVSDVTEPVWSPLLLGAAMTGLQIAAGVAAGTLLPTRITAPVMGLFWYALFVVFAFVPELPLAHLFPAIDEHLDTAYEPHTARLLVATAWCAAAALTLLAVPALVRREALSPGPLVVVPALVAVVAGGTLLAFRTPESHSYWAVPADQPARPVCVTEGRTKACLWPDDRHLLPEVTAAARTVDRALGTLTGFHRSFYETGLTAPEDSANGPGASPGASPAASPGAAELPVASPVMDERAMAGTMLDAALPQPPADCEPRVLQESGGYPDTFLVQAVVYARADFPAPYYGDQFGAAVERVLKAPAAEQDAWLSAAAREIAACRPVPPLPRAAR</sequence>
<feature type="transmembrane region" description="Helical" evidence="2">
    <location>
        <begin position="94"/>
        <end position="117"/>
    </location>
</feature>
<dbReference type="AlphaFoldDB" id="A0A1D3DS77"/>
<gene>
    <name evidence="3" type="ORF">J116_012440</name>
</gene>
<keyword evidence="2" id="KW-0812">Transmembrane</keyword>
<name>A0A1D3DS77_9ACTN</name>
<reference evidence="3 4" key="1">
    <citation type="journal article" date="2013" name="Genome Announc.">
        <title>Genome Sequence of Streptomyces violaceusniger Strain SPC6, a Halotolerant Streptomycete That Exhibits Rapid Growth and Development.</title>
        <authorList>
            <person name="Chen X."/>
            <person name="Zhang B."/>
            <person name="Zhang W."/>
            <person name="Wu X."/>
            <person name="Zhang M."/>
            <person name="Chen T."/>
            <person name="Liu G."/>
            <person name="Dyson P."/>
        </authorList>
    </citation>
    <scope>NUCLEOTIDE SEQUENCE [LARGE SCALE GENOMIC DNA]</scope>
    <source>
        <strain evidence="3 4">SPC6</strain>
    </source>
</reference>
<dbReference type="STRING" id="1306406.J116_012440"/>
<evidence type="ECO:0000313" key="3">
    <source>
        <dbReference type="EMBL" id="OEJ95174.1"/>
    </source>
</evidence>
<feature type="region of interest" description="Disordered" evidence="1">
    <location>
        <begin position="321"/>
        <end position="347"/>
    </location>
</feature>
<feature type="compositionally biased region" description="Low complexity" evidence="1">
    <location>
        <begin position="327"/>
        <end position="346"/>
    </location>
</feature>
<feature type="transmembrane region" description="Helical" evidence="2">
    <location>
        <begin position="232"/>
        <end position="253"/>
    </location>
</feature>
<proteinExistence type="predicted"/>
<dbReference type="RefSeq" id="WP_023587400.1">
    <property type="nucleotide sequence ID" value="NZ_ASHX02000001.1"/>
</dbReference>
<keyword evidence="4" id="KW-1185">Reference proteome</keyword>
<keyword evidence="2" id="KW-0472">Membrane</keyword>
<dbReference type="eggNOG" id="ENOG5031FAM">
    <property type="taxonomic scope" value="Bacteria"/>
</dbReference>
<organism evidence="3 4">
    <name type="scientific">Streptomyces thermolilacinus SPC6</name>
    <dbReference type="NCBI Taxonomy" id="1306406"/>
    <lineage>
        <taxon>Bacteria</taxon>
        <taxon>Bacillati</taxon>
        <taxon>Actinomycetota</taxon>
        <taxon>Actinomycetes</taxon>
        <taxon>Kitasatosporales</taxon>
        <taxon>Streptomycetaceae</taxon>
        <taxon>Streptomyces</taxon>
    </lineage>
</organism>
<comment type="caution">
    <text evidence="3">The sequence shown here is derived from an EMBL/GenBank/DDBJ whole genome shotgun (WGS) entry which is preliminary data.</text>
</comment>
<feature type="transmembrane region" description="Helical" evidence="2">
    <location>
        <begin position="204"/>
        <end position="225"/>
    </location>
</feature>